<feature type="region of interest" description="Disordered" evidence="1">
    <location>
        <begin position="42"/>
        <end position="76"/>
    </location>
</feature>
<evidence type="ECO:0000256" key="1">
    <source>
        <dbReference type="SAM" id="MobiDB-lite"/>
    </source>
</evidence>
<keyword evidence="3" id="KW-1185">Reference proteome</keyword>
<proteinExistence type="predicted"/>
<evidence type="ECO:0000313" key="3">
    <source>
        <dbReference type="Proteomes" id="UP000004994"/>
    </source>
</evidence>
<organism evidence="2">
    <name type="scientific">Solanum lycopersicum</name>
    <name type="common">Tomato</name>
    <name type="synonym">Lycopersicon esculentum</name>
    <dbReference type="NCBI Taxonomy" id="4081"/>
    <lineage>
        <taxon>Eukaryota</taxon>
        <taxon>Viridiplantae</taxon>
        <taxon>Streptophyta</taxon>
        <taxon>Embryophyta</taxon>
        <taxon>Tracheophyta</taxon>
        <taxon>Spermatophyta</taxon>
        <taxon>Magnoliopsida</taxon>
        <taxon>eudicotyledons</taxon>
        <taxon>Gunneridae</taxon>
        <taxon>Pentapetalae</taxon>
        <taxon>asterids</taxon>
        <taxon>lamiids</taxon>
        <taxon>Solanales</taxon>
        <taxon>Solanaceae</taxon>
        <taxon>Solanoideae</taxon>
        <taxon>Solaneae</taxon>
        <taxon>Solanum</taxon>
        <taxon>Solanum subgen. Lycopersicon</taxon>
    </lineage>
</organism>
<dbReference type="Gramene" id="Solyc12g027750.2.1">
    <property type="protein sequence ID" value="Solyc12g027750.2.1"/>
    <property type="gene ID" value="Solyc12g027750.2"/>
</dbReference>
<dbReference type="InParanoid" id="A0A3Q7J732"/>
<dbReference type="PaxDb" id="4081-Solyc12g027750.1.1"/>
<dbReference type="Proteomes" id="UP000004994">
    <property type="component" value="Chromosome 12"/>
</dbReference>
<evidence type="ECO:0000313" key="2">
    <source>
        <dbReference type="EnsemblPlants" id="Solyc12g027750.2.1"/>
    </source>
</evidence>
<sequence length="76" mass="8431">MEEEKAAAYYDELTRKGEGAARFKQGLGFSSTSNDAVPIRGSALGFHKSKSRKTFQPEKPESKPQVKATESKPEQR</sequence>
<feature type="compositionally biased region" description="Basic and acidic residues" evidence="1">
    <location>
        <begin position="55"/>
        <end position="76"/>
    </location>
</feature>
<dbReference type="PANTHER" id="PTHR31968:SF4">
    <property type="entry name" value="SERINE_ARGININE-RELATED PROTEIN 53"/>
    <property type="match status" value="1"/>
</dbReference>
<dbReference type="PANTHER" id="PTHR31968">
    <property type="entry name" value="SERINE/ARGININE-RELATED PROTEIN 53"/>
    <property type="match status" value="1"/>
</dbReference>
<dbReference type="GO" id="GO:0000380">
    <property type="term" value="P:alternative mRNA splicing, via spliceosome"/>
    <property type="evidence" value="ECO:0007669"/>
    <property type="project" value="InterPro"/>
</dbReference>
<name>A0A3Q7J732_SOLLC</name>
<dbReference type="STRING" id="4081.A0A3Q7J732"/>
<dbReference type="InterPro" id="IPR034604">
    <property type="entry name" value="SRRP53"/>
</dbReference>
<reference evidence="2" key="1">
    <citation type="journal article" date="2012" name="Nature">
        <title>The tomato genome sequence provides insights into fleshy fruit evolution.</title>
        <authorList>
            <consortium name="Tomato Genome Consortium"/>
        </authorList>
    </citation>
    <scope>NUCLEOTIDE SEQUENCE [LARGE SCALE GENOMIC DNA]</scope>
    <source>
        <strain evidence="2">cv. Heinz 1706</strain>
    </source>
</reference>
<dbReference type="EnsemblPlants" id="Solyc12g027750.2.1">
    <property type="protein sequence ID" value="Solyc12g027750.2.1"/>
    <property type="gene ID" value="Solyc12g027750.2"/>
</dbReference>
<accession>A0A3Q7J732</accession>
<dbReference type="AlphaFoldDB" id="A0A3Q7J732"/>
<protein>
    <submittedName>
        <fullName evidence="2">Uncharacterized protein</fullName>
    </submittedName>
</protein>
<reference evidence="2" key="2">
    <citation type="submission" date="2019-01" db="UniProtKB">
        <authorList>
            <consortium name="EnsemblPlants"/>
        </authorList>
    </citation>
    <scope>IDENTIFICATION</scope>
    <source>
        <strain evidence="2">cv. Heinz 1706</strain>
    </source>
</reference>